<organism evidence="2 3">
    <name type="scientific">Dorcoceras hygrometricum</name>
    <dbReference type="NCBI Taxonomy" id="472368"/>
    <lineage>
        <taxon>Eukaryota</taxon>
        <taxon>Viridiplantae</taxon>
        <taxon>Streptophyta</taxon>
        <taxon>Embryophyta</taxon>
        <taxon>Tracheophyta</taxon>
        <taxon>Spermatophyta</taxon>
        <taxon>Magnoliopsida</taxon>
        <taxon>eudicotyledons</taxon>
        <taxon>Gunneridae</taxon>
        <taxon>Pentapetalae</taxon>
        <taxon>asterids</taxon>
        <taxon>lamiids</taxon>
        <taxon>Lamiales</taxon>
        <taxon>Gesneriaceae</taxon>
        <taxon>Didymocarpoideae</taxon>
        <taxon>Trichosporeae</taxon>
        <taxon>Loxocarpinae</taxon>
        <taxon>Dorcoceras</taxon>
    </lineage>
</organism>
<dbReference type="Proteomes" id="UP000250235">
    <property type="component" value="Unassembled WGS sequence"/>
</dbReference>
<evidence type="ECO:0008006" key="4">
    <source>
        <dbReference type="Google" id="ProtNLM"/>
    </source>
</evidence>
<sequence length="1019" mass="112957">MASSFYSNALHVDFESVLSMDDHEMVSMFEALMASGLRVFLGCPAVVYEDALVDFFENASVRNGVIISTVGGQLVEISEALFAESFELPVDGLGDLSEIPKDAIFDARSIVSVSGEPINLSGRKNQMKMPFRLLCDILAKAISVKAGSFNAITVEKFSLITAVVCRIKMNWAKYLFSILLKMVSPGSKQAKGFAIQINLLLATFPTLELGESSEFPASKILSKKTVHRFVSVNNRDGAEEVSGTVKKRAVSKKRPVADVGAAVPKKKRSFKKKSVSSISSLDLVAVAEEALPIPQVAEPLDVEEPRCSSADAVDLIIQQVLDETRAADAPADTAQPAVSEEKHWFDLPYDDLVKQWEAERPVVTASDTEEDIATVDVAPADGDQQVEEFVAPISAEFTLSADEKMSLDDILLTIPVDIPLPSTCMEVTKITMGKSIKIPGVSKWTWFLKRLPRIPAEDKGKQILVEKDPVKGNPAKEHYSLICADIDLLVSLRAQVIDEVAKFFHSFSLKKLASINIEKMYKKEEQVLHWGETESPQVAIQRKFYILLKYRTVLVWKFLEAWRVNFFPGQGSSAVDIQVIELLSDLYVSFLEELAKEARAHNLIWNKPCCSKIFEGSPRDRGAVIARTNSNTRSTCWIRTMILVDGLWTVELCADKWVKIPRKVFSTEVPRQRQYDDTLPSMSVFFKLMKKRLADVCLEVTDFCAYRKLLPVGSINFCTALEIVETDACFASRQPTVFSLRLSQFCSVFIDLSLFNWLPSTDISEFLSSIALDRTVLRSVQCFQDPSSVAPSVQLSLEQHQSSSSSDSSSSLHFDQTDIDAAASSRPPISPDISAAFADFQAALSEQIFVSQSDISSRMHKLEQSVCDSLRDQADIFRNLSQGARQEVRTLDDVHTICFNEFRKNVLTQNASIFQGLADVRQVVEAVNAKVDIMVSRVNAIQKDAEATKEALSHQLLEFQSSAQENHNVIHAQLSELVDYIHRGSADKKGESGSRGLQKPANTKKEGSAVTTRLQGSHL</sequence>
<evidence type="ECO:0000313" key="3">
    <source>
        <dbReference type="Proteomes" id="UP000250235"/>
    </source>
</evidence>
<gene>
    <name evidence="2" type="ORF">F511_26784</name>
</gene>
<feature type="region of interest" description="Disordered" evidence="1">
    <location>
        <begin position="985"/>
        <end position="1019"/>
    </location>
</feature>
<accession>A0A2Z7A4H7</accession>
<dbReference type="AlphaFoldDB" id="A0A2Z7A4H7"/>
<reference evidence="2 3" key="1">
    <citation type="journal article" date="2015" name="Proc. Natl. Acad. Sci. U.S.A.">
        <title>The resurrection genome of Boea hygrometrica: A blueprint for survival of dehydration.</title>
        <authorList>
            <person name="Xiao L."/>
            <person name="Yang G."/>
            <person name="Zhang L."/>
            <person name="Yang X."/>
            <person name="Zhao S."/>
            <person name="Ji Z."/>
            <person name="Zhou Q."/>
            <person name="Hu M."/>
            <person name="Wang Y."/>
            <person name="Chen M."/>
            <person name="Xu Y."/>
            <person name="Jin H."/>
            <person name="Xiao X."/>
            <person name="Hu G."/>
            <person name="Bao F."/>
            <person name="Hu Y."/>
            <person name="Wan P."/>
            <person name="Li L."/>
            <person name="Deng X."/>
            <person name="Kuang T."/>
            <person name="Xiang C."/>
            <person name="Zhu J.K."/>
            <person name="Oliver M.J."/>
            <person name="He Y."/>
        </authorList>
    </citation>
    <scope>NUCLEOTIDE SEQUENCE [LARGE SCALE GENOMIC DNA]</scope>
    <source>
        <strain evidence="3">cv. XS01</strain>
    </source>
</reference>
<protein>
    <recommendedName>
        <fullName evidence="4">Dystroglycan-like</fullName>
    </recommendedName>
</protein>
<dbReference type="OrthoDB" id="8048545at2759"/>
<keyword evidence="3" id="KW-1185">Reference proteome</keyword>
<proteinExistence type="predicted"/>
<evidence type="ECO:0000313" key="2">
    <source>
        <dbReference type="EMBL" id="KZV16508.1"/>
    </source>
</evidence>
<evidence type="ECO:0000256" key="1">
    <source>
        <dbReference type="SAM" id="MobiDB-lite"/>
    </source>
</evidence>
<name>A0A2Z7A4H7_9LAMI</name>
<feature type="compositionally biased region" description="Polar residues" evidence="1">
    <location>
        <begin position="1009"/>
        <end position="1019"/>
    </location>
</feature>
<dbReference type="EMBL" id="KV019047">
    <property type="protein sequence ID" value="KZV16508.1"/>
    <property type="molecule type" value="Genomic_DNA"/>
</dbReference>